<dbReference type="PROSITE" id="PS50076">
    <property type="entry name" value="DNAJ_2"/>
    <property type="match status" value="1"/>
</dbReference>
<reference evidence="3 4" key="1">
    <citation type="submission" date="2017-03" db="EMBL/GenBank/DDBJ databases">
        <title>WGS assembly of Porphyra umbilicalis.</title>
        <authorList>
            <person name="Brawley S.H."/>
            <person name="Blouin N.A."/>
            <person name="Ficko-Blean E."/>
            <person name="Wheeler G.L."/>
            <person name="Lohr M."/>
            <person name="Goodson H.V."/>
            <person name="Jenkins J.W."/>
            <person name="Blaby-Haas C.E."/>
            <person name="Helliwell K.E."/>
            <person name="Chan C."/>
            <person name="Marriage T."/>
            <person name="Bhattacharya D."/>
            <person name="Klein A.S."/>
            <person name="Badis Y."/>
            <person name="Brodie J."/>
            <person name="Cao Y."/>
            <person name="Collen J."/>
            <person name="Dittami S.M."/>
            <person name="Gachon C.M."/>
            <person name="Green B.R."/>
            <person name="Karpowicz S."/>
            <person name="Kim J.W."/>
            <person name="Kudahl U."/>
            <person name="Lin S."/>
            <person name="Michel G."/>
            <person name="Mittag M."/>
            <person name="Olson B.J."/>
            <person name="Pangilinan J."/>
            <person name="Peng Y."/>
            <person name="Qiu H."/>
            <person name="Shu S."/>
            <person name="Singer J.T."/>
            <person name="Smith A.G."/>
            <person name="Sprecher B.N."/>
            <person name="Wagner V."/>
            <person name="Wang W."/>
            <person name="Wang Z.-Y."/>
            <person name="Yan J."/>
            <person name="Yarish C."/>
            <person name="Zoeuner-Riek S."/>
            <person name="Zhuang Y."/>
            <person name="Zou Y."/>
            <person name="Lindquist E.A."/>
            <person name="Grimwood J."/>
            <person name="Barry K."/>
            <person name="Rokhsar D.S."/>
            <person name="Schmutz J."/>
            <person name="Stiller J.W."/>
            <person name="Grossman A.R."/>
            <person name="Prochnik S.E."/>
        </authorList>
    </citation>
    <scope>NUCLEOTIDE SEQUENCE [LARGE SCALE GENOMIC DNA]</scope>
    <source>
        <strain evidence="3">4086291</strain>
    </source>
</reference>
<feature type="region of interest" description="Disordered" evidence="1">
    <location>
        <begin position="733"/>
        <end position="799"/>
    </location>
</feature>
<feature type="domain" description="J" evidence="2">
    <location>
        <begin position="529"/>
        <end position="594"/>
    </location>
</feature>
<dbReference type="EMBL" id="KV919090">
    <property type="protein sequence ID" value="OSX72035.1"/>
    <property type="molecule type" value="Genomic_DNA"/>
</dbReference>
<feature type="region of interest" description="Disordered" evidence="1">
    <location>
        <begin position="197"/>
        <end position="222"/>
    </location>
</feature>
<dbReference type="InterPro" id="IPR001623">
    <property type="entry name" value="DnaJ_domain"/>
</dbReference>
<dbReference type="InterPro" id="IPR018253">
    <property type="entry name" value="DnaJ_domain_CS"/>
</dbReference>
<dbReference type="PANTHER" id="PTHR44094">
    <property type="entry name" value="DNAJ HEAT SHOCK N-TERMINAL DOMAIN-CONTAINING PROTEIN"/>
    <property type="match status" value="1"/>
</dbReference>
<keyword evidence="4" id="KW-1185">Reference proteome</keyword>
<dbReference type="Pfam" id="PF14308">
    <property type="entry name" value="DnaJ-X"/>
    <property type="match status" value="1"/>
</dbReference>
<dbReference type="PROSITE" id="PS00636">
    <property type="entry name" value="DNAJ_1"/>
    <property type="match status" value="1"/>
</dbReference>
<dbReference type="InterPro" id="IPR036869">
    <property type="entry name" value="J_dom_sf"/>
</dbReference>
<feature type="compositionally biased region" description="Low complexity" evidence="1">
    <location>
        <begin position="198"/>
        <end position="214"/>
    </location>
</feature>
<gene>
    <name evidence="3" type="ORF">BU14_0478s0003</name>
</gene>
<evidence type="ECO:0000259" key="2">
    <source>
        <dbReference type="PROSITE" id="PS50076"/>
    </source>
</evidence>
<proteinExistence type="predicted"/>
<feature type="compositionally biased region" description="Gly residues" evidence="1">
    <location>
        <begin position="751"/>
        <end position="773"/>
    </location>
</feature>
<evidence type="ECO:0000313" key="3">
    <source>
        <dbReference type="EMBL" id="OSX72035.1"/>
    </source>
</evidence>
<organism evidence="3 4">
    <name type="scientific">Porphyra umbilicalis</name>
    <name type="common">Purple laver</name>
    <name type="synonym">Red alga</name>
    <dbReference type="NCBI Taxonomy" id="2786"/>
    <lineage>
        <taxon>Eukaryota</taxon>
        <taxon>Rhodophyta</taxon>
        <taxon>Bangiophyceae</taxon>
        <taxon>Bangiales</taxon>
        <taxon>Bangiaceae</taxon>
        <taxon>Porphyra</taxon>
    </lineage>
</organism>
<dbReference type="InterPro" id="IPR052423">
    <property type="entry name" value="EMIR"/>
</dbReference>
<dbReference type="InterPro" id="IPR026894">
    <property type="entry name" value="DnaJ_X"/>
</dbReference>
<feature type="compositionally biased region" description="Low complexity" evidence="1">
    <location>
        <begin position="433"/>
        <end position="452"/>
    </location>
</feature>
<dbReference type="SUPFAM" id="SSF48452">
    <property type="entry name" value="TPR-like"/>
    <property type="match status" value="2"/>
</dbReference>
<dbReference type="SUPFAM" id="SSF46565">
    <property type="entry name" value="Chaperone J-domain"/>
    <property type="match status" value="1"/>
</dbReference>
<dbReference type="OrthoDB" id="2768at2759"/>
<evidence type="ECO:0000313" key="4">
    <source>
        <dbReference type="Proteomes" id="UP000218209"/>
    </source>
</evidence>
<feature type="compositionally biased region" description="Basic residues" evidence="1">
    <location>
        <begin position="734"/>
        <end position="744"/>
    </location>
</feature>
<dbReference type="Gene3D" id="1.10.287.110">
    <property type="entry name" value="DnaJ domain"/>
    <property type="match status" value="1"/>
</dbReference>
<protein>
    <recommendedName>
        <fullName evidence="2">J domain-containing protein</fullName>
    </recommendedName>
</protein>
<dbReference type="Pfam" id="PF00226">
    <property type="entry name" value="DnaJ"/>
    <property type="match status" value="1"/>
</dbReference>
<dbReference type="Gene3D" id="1.25.40.10">
    <property type="entry name" value="Tetratricopeptide repeat domain"/>
    <property type="match status" value="2"/>
</dbReference>
<dbReference type="SMART" id="SM00271">
    <property type="entry name" value="DnaJ"/>
    <property type="match status" value="1"/>
</dbReference>
<dbReference type="PRINTS" id="PR00625">
    <property type="entry name" value="JDOMAIN"/>
</dbReference>
<name>A0A1X6NTX9_PORUM</name>
<dbReference type="SMART" id="SM00028">
    <property type="entry name" value="TPR"/>
    <property type="match status" value="4"/>
</dbReference>
<feature type="region of interest" description="Disordered" evidence="1">
    <location>
        <begin position="364"/>
        <end position="520"/>
    </location>
</feature>
<dbReference type="PANTHER" id="PTHR44094:SF8">
    <property type="entry name" value="DNAJ HEAT SHOCK N-TERMINAL DOMAIN-CONTAINING PROTEIN-RELATED"/>
    <property type="match status" value="1"/>
</dbReference>
<evidence type="ECO:0000256" key="1">
    <source>
        <dbReference type="SAM" id="MobiDB-lite"/>
    </source>
</evidence>
<dbReference type="Proteomes" id="UP000218209">
    <property type="component" value="Unassembled WGS sequence"/>
</dbReference>
<dbReference type="InterPro" id="IPR019734">
    <property type="entry name" value="TPR_rpt"/>
</dbReference>
<sequence length="846" mass="86757">MPERRRRGQDPADAAEASCLSGNVAFHRRDWPVAIRCYTAAIRVRSEAGLPADRRLVSNRSAAWLARAEDSVDDVKGGGSGGGGCGDHPPPGSVGVAACLSHAARDAARCVKVDPTWPKGWFRLHSVFLAAGNELEAAEALRRGLTECPRDEDLKRALARLDGASAKASVAPTKGIAATRLRAPLLPVAPTADGAECGGSAISRSSSSDEAPSAGDGGSPSARLRALGQTRYMAGDWDGAIEAFTEAIAVAARGRQATDAQSLSARSAAYVRKGLAAAGGGGDGSVGGGGGGCSRVGDAMAAACFGRATADAKAVVTTHPTWEDGWLRLGAVHAARGRADMAAEAYACGVAACPSSDALQRAHGVARQQVGRQPVAAKKVSPTTVPLPAEGLPDRHVPAASPAWEQAPSPPQEPVQPTVDASKEPPGVAPEQPRSLSTTSSPLTRSSRASSFSEDHGGDASFGGAKASKTSGWFRRRSSMTGFPRKQSGSPPRPPPLLGGSPGADGGAKAAQAPSRQGAATAATVTHTAMYEVLGVAPDASPAAIRRAYYLAAKQVHPDRNPNDPAATAKFQALAEAYQILSDPDARSRYDAHGTTDGEVLTGEPMDPTTLFTVVFGGDEFMAYTGELQVTTQAANVDIDGNPPDEATLQRIQRERVEALATQLVAALQPWVDGDHNAWHTWAEAETERLAAVNFGAAMLATIGYVYAHTAAMALDGHLPRLLTAGRYATHRQGAQRRAARAAGRRSSGGEARGWAGGGSSSGGSGGGGGGGGRRGRRLSTTAAGAPGGGSAGAPGRSAARSFKALLRGKSGLANGTAARTREEMLVERARALRALGKLFMSPTSE</sequence>
<dbReference type="InterPro" id="IPR011990">
    <property type="entry name" value="TPR-like_helical_dom_sf"/>
</dbReference>
<accession>A0A1X6NTX9</accession>
<dbReference type="CDD" id="cd06257">
    <property type="entry name" value="DnaJ"/>
    <property type="match status" value="1"/>
</dbReference>
<dbReference type="AlphaFoldDB" id="A0A1X6NTX9"/>